<keyword evidence="2" id="KW-1185">Reference proteome</keyword>
<name>W4VCG7_9BACI</name>
<protein>
    <submittedName>
        <fullName evidence="1">Uncharacterized protein YppC</fullName>
    </submittedName>
</protein>
<gene>
    <name evidence="1" type="ORF">JCM21714_52</name>
</gene>
<proteinExistence type="predicted"/>
<reference evidence="1 2" key="1">
    <citation type="journal article" date="2014" name="Genome Announc.">
        <title>Draft Genome Sequence of the Boron-Tolerant and Moderately Halotolerant Bacterium Gracilibacillus boraciitolerans JCM 21714T.</title>
        <authorList>
            <person name="Ahmed I."/>
            <person name="Oshima K."/>
            <person name="Suda W."/>
            <person name="Kitamura K."/>
            <person name="Iida T."/>
            <person name="Ohmori Y."/>
            <person name="Fujiwara T."/>
            <person name="Hattori M."/>
            <person name="Ohkuma M."/>
        </authorList>
    </citation>
    <scope>NUCLEOTIDE SEQUENCE [LARGE SCALE GENOMIC DNA]</scope>
    <source>
        <strain evidence="1 2">JCM 21714</strain>
    </source>
</reference>
<comment type="caution">
    <text evidence="1">The sequence shown here is derived from an EMBL/GenBank/DDBJ whole genome shotgun (WGS) entry which is preliminary data.</text>
</comment>
<evidence type="ECO:0000313" key="2">
    <source>
        <dbReference type="Proteomes" id="UP000019102"/>
    </source>
</evidence>
<dbReference type="InterPro" id="IPR019658">
    <property type="entry name" value="DUF2515"/>
</dbReference>
<organism evidence="1 2">
    <name type="scientific">Gracilibacillus boraciitolerans JCM 21714</name>
    <dbReference type="NCBI Taxonomy" id="1298598"/>
    <lineage>
        <taxon>Bacteria</taxon>
        <taxon>Bacillati</taxon>
        <taxon>Bacillota</taxon>
        <taxon>Bacilli</taxon>
        <taxon>Bacillales</taxon>
        <taxon>Bacillaceae</taxon>
        <taxon>Gracilibacillus</taxon>
    </lineage>
</organism>
<dbReference type="EMBL" id="BAVS01000001">
    <property type="protein sequence ID" value="GAE91115.1"/>
    <property type="molecule type" value="Genomic_DNA"/>
</dbReference>
<dbReference type="AlphaFoldDB" id="W4VCG7"/>
<dbReference type="Pfam" id="PF10720">
    <property type="entry name" value="DUF2515"/>
    <property type="match status" value="1"/>
</dbReference>
<dbReference type="Proteomes" id="UP000019102">
    <property type="component" value="Unassembled WGS sequence"/>
</dbReference>
<dbReference type="STRING" id="1298598.JCM21714_52"/>
<dbReference type="RefSeq" id="WP_084040525.1">
    <property type="nucleotide sequence ID" value="NZ_BAVS01000001.1"/>
</dbReference>
<accession>W4VCG7</accession>
<sequence>MLNIFTFINRDPALLEIKEKLKQTPQKVFINSKEREIIQETKRKTSRLNLNNITRTKAYLEFYKEFPEIEWAFLAHLVSRNAGWNMTDLQGSFLSALITDKEKETFFNFLERANWLIFQDAYPQLLLYKESIQQQTNLFHLLTSCGVSYFMEVLWNHFYHYRNKYLLSTALIINEQSYIEKRVIQHTTYQKSILKSAEFKIQDFLQLNQILFPYHDKQKIKLLGQSVHHFASLEERILLGKRLYQIVFDNMYYLTIFDWAKNHTHTGSRSDFWPQLFHPINENLPGKLQNPMIENCKVISASARIYSPVLSSSWPNSTQVAAENGDWFSKWQVIGYLKKHEKDLQTDMTRQYCQSIEKLQFAAIAKGMI</sequence>
<evidence type="ECO:0000313" key="1">
    <source>
        <dbReference type="EMBL" id="GAE91115.1"/>
    </source>
</evidence>
<dbReference type="eggNOG" id="ENOG502Z80Z">
    <property type="taxonomic scope" value="Bacteria"/>
</dbReference>